<evidence type="ECO:0000313" key="2">
    <source>
        <dbReference type="Proteomes" id="UP000317046"/>
    </source>
</evidence>
<keyword evidence="2" id="KW-1185">Reference proteome</keyword>
<evidence type="ECO:0008006" key="3">
    <source>
        <dbReference type="Google" id="ProtNLM"/>
    </source>
</evidence>
<name>A0A4Y3KUM2_9CELL</name>
<accession>A0A4Y3KUM2</accession>
<dbReference type="Pfam" id="PF14137">
    <property type="entry name" value="DUF4304"/>
    <property type="match status" value="1"/>
</dbReference>
<organism evidence="1 2">
    <name type="scientific">Cellulomonas cellasea</name>
    <dbReference type="NCBI Taxonomy" id="43670"/>
    <lineage>
        <taxon>Bacteria</taxon>
        <taxon>Bacillati</taxon>
        <taxon>Actinomycetota</taxon>
        <taxon>Actinomycetes</taxon>
        <taxon>Micrococcales</taxon>
        <taxon>Cellulomonadaceae</taxon>
        <taxon>Cellulomonas</taxon>
    </lineage>
</organism>
<dbReference type="InterPro" id="IPR025412">
    <property type="entry name" value="DUF4304"/>
</dbReference>
<evidence type="ECO:0000313" key="1">
    <source>
        <dbReference type="EMBL" id="GEA87144.1"/>
    </source>
</evidence>
<sequence length="195" mass="20547">MSPLNRGSSRADIPCMDPDAADAPVLLAEMLRTSVAPALRELGLRGSGQSYRLTNAGGDHALLGIQKSVASSRSAALLTVNLAYFPGADWDAAHAAGQVAARPTASARWIPSGWQTRIGLLVDEPHDHWLTVRSPADVSVVSAHLLALVRDLALPQLTARLTGATPPPVPVAPAGDRPRVCPWPELCGLRWPPDA</sequence>
<dbReference type="EMBL" id="BJLR01000011">
    <property type="protein sequence ID" value="GEA87144.1"/>
    <property type="molecule type" value="Genomic_DNA"/>
</dbReference>
<dbReference type="AlphaFoldDB" id="A0A4Y3KUM2"/>
<protein>
    <recommendedName>
        <fullName evidence="3">DUF4304 domain-containing protein</fullName>
    </recommendedName>
</protein>
<gene>
    <name evidence="1" type="ORF">CCE01nite_10930</name>
</gene>
<reference evidence="1" key="1">
    <citation type="submission" date="2019-06" db="EMBL/GenBank/DDBJ databases">
        <title>Whole genome shotgun sequence of Cellulomonas cellasea NBRC 3753.</title>
        <authorList>
            <person name="Hosoyama A."/>
            <person name="Uohara A."/>
            <person name="Ohji S."/>
            <person name="Ichikawa N."/>
        </authorList>
    </citation>
    <scope>NUCLEOTIDE SEQUENCE [LARGE SCALE GENOMIC DNA]</scope>
    <source>
        <strain evidence="1">NBRC 3753</strain>
    </source>
</reference>
<comment type="caution">
    <text evidence="1">The sequence shown here is derived from an EMBL/GenBank/DDBJ whole genome shotgun (WGS) entry which is preliminary data.</text>
</comment>
<dbReference type="Proteomes" id="UP000317046">
    <property type="component" value="Unassembled WGS sequence"/>
</dbReference>
<proteinExistence type="predicted"/>